<dbReference type="SUPFAM" id="SSF48256">
    <property type="entry name" value="Citrate synthase"/>
    <property type="match status" value="1"/>
</dbReference>
<evidence type="ECO:0000313" key="6">
    <source>
        <dbReference type="EMBL" id="RHX80037.1"/>
    </source>
</evidence>
<dbReference type="InterPro" id="IPR036969">
    <property type="entry name" value="Citrate_synthase_sf"/>
</dbReference>
<dbReference type="Gene3D" id="1.10.230.10">
    <property type="entry name" value="Cytochrome P450-Terp, domain 2"/>
    <property type="match status" value="1"/>
</dbReference>
<keyword evidence="7" id="KW-1185">Reference proteome</keyword>
<gene>
    <name evidence="6" type="ORF">DLM77_09185</name>
</gene>
<accession>A0ABX9M377</accession>
<dbReference type="PRINTS" id="PR00143">
    <property type="entry name" value="CITRTSNTHASE"/>
</dbReference>
<dbReference type="PANTHER" id="PTHR11739">
    <property type="entry name" value="CITRATE SYNTHASE"/>
    <property type="match status" value="1"/>
</dbReference>
<evidence type="ECO:0000259" key="5">
    <source>
        <dbReference type="Pfam" id="PF12728"/>
    </source>
</evidence>
<dbReference type="Pfam" id="PF00285">
    <property type="entry name" value="Citrate_synt"/>
    <property type="match status" value="1"/>
</dbReference>
<dbReference type="EMBL" id="QHCR01000004">
    <property type="protein sequence ID" value="RHX80037.1"/>
    <property type="molecule type" value="Genomic_DNA"/>
</dbReference>
<comment type="similarity">
    <text evidence="2">Belongs to the citrate synthase family.</text>
</comment>
<keyword evidence="4" id="KW-0808">Transferase</keyword>
<dbReference type="PANTHER" id="PTHR11739:SF4">
    <property type="entry name" value="CITRATE SYNTHASE, PEROXISOMAL"/>
    <property type="match status" value="1"/>
</dbReference>
<dbReference type="InterPro" id="IPR016142">
    <property type="entry name" value="Citrate_synth-like_lrg_a-sub"/>
</dbReference>
<dbReference type="EC" id="2.3.3.16" evidence="3"/>
<feature type="domain" description="Helix-turn-helix" evidence="5">
    <location>
        <begin position="10"/>
        <end position="61"/>
    </location>
</feature>
<dbReference type="Pfam" id="PF12728">
    <property type="entry name" value="HTH_17"/>
    <property type="match status" value="1"/>
</dbReference>
<reference evidence="6 7" key="2">
    <citation type="journal article" date="2020" name="Int. J. Syst. Evol. Microbiol.">
        <title>Leptospira yasudae sp. nov. and Leptospira stimsonii sp. nov., two new species of the pathogenic group isolated from environmental sources.</title>
        <authorList>
            <person name="Casanovas-Massana A."/>
            <person name="Hamond C."/>
            <person name="Santos L.A."/>
            <person name="de Oliveira D."/>
            <person name="Hacker K.P."/>
            <person name="Balassiano I."/>
            <person name="Costa F."/>
            <person name="Medeiros M.A."/>
            <person name="Reis M.G."/>
            <person name="Ko A.I."/>
            <person name="Wunder E.A."/>
        </authorList>
    </citation>
    <scope>NUCLEOTIDE SEQUENCE [LARGE SCALE GENOMIC DNA]</scope>
    <source>
        <strain evidence="6 7">B21</strain>
    </source>
</reference>
<dbReference type="Proteomes" id="UP000285569">
    <property type="component" value="Unassembled WGS sequence"/>
</dbReference>
<evidence type="ECO:0000256" key="2">
    <source>
        <dbReference type="ARBA" id="ARBA00010566"/>
    </source>
</evidence>
<dbReference type="RefSeq" id="WP_118955768.1">
    <property type="nucleotide sequence ID" value="NZ_QHCR01000004.1"/>
</dbReference>
<organism evidence="6 7">
    <name type="scientific">Leptospira yasudae</name>
    <dbReference type="NCBI Taxonomy" id="2202201"/>
    <lineage>
        <taxon>Bacteria</taxon>
        <taxon>Pseudomonadati</taxon>
        <taxon>Spirochaetota</taxon>
        <taxon>Spirochaetia</taxon>
        <taxon>Leptospirales</taxon>
        <taxon>Leptospiraceae</taxon>
        <taxon>Leptospira</taxon>
    </lineage>
</organism>
<evidence type="ECO:0000256" key="3">
    <source>
        <dbReference type="ARBA" id="ARBA00012972"/>
    </source>
</evidence>
<proteinExistence type="inferred from homology"/>
<evidence type="ECO:0000256" key="1">
    <source>
        <dbReference type="ARBA" id="ARBA00004751"/>
    </source>
</evidence>
<comment type="pathway">
    <text evidence="1">Carbohydrate metabolism; tricarboxylic acid cycle; isocitrate from oxaloacetate: step 1/2.</text>
</comment>
<comment type="caution">
    <text evidence="6">The sequence shown here is derived from an EMBL/GenBank/DDBJ whole genome shotgun (WGS) entry which is preliminary data.</text>
</comment>
<sequence length="437" mass="48671">MKNSSKKPFLSALEAAQELGVEVETIYAYVSRGILHSEPGGSRDRSKRYRREEVERLLLQREEKLHPGKTARAALTFGQPVLESAITLIQDERLYYRGKNILDLAESYTFEQVCNLLWDTASSAFDTPWPLLGDACKKSLPHLSDRPLIDLCRILLGIAEYDDTGALLKTPEALQRTASRIVRLLCLFASRTIQGRMSIAETLWSSWKDSDASNYVRSKSHSKTVMDGKKSSNFTSEDKKAVRLIEASLILSADHELNVSSFTARCVASSDASLYQAVIAGLAALSGRKHGLLTEKTIELLESASVRKMDAKEILTERLRRGETIPGFGHPFYKNGDPRGKKLMELCERFFPKSKEFLSGKRIIDQATELLGDYPTIDAGLAVVSRTLKLPKGAGLALFAIGRSAGWMAHFMEQYQTGQLIRPRARYNGVAPETTSY</sequence>
<dbReference type="InterPro" id="IPR009061">
    <property type="entry name" value="DNA-bd_dom_put_sf"/>
</dbReference>
<dbReference type="CDD" id="cd06102">
    <property type="entry name" value="citrate_synt_like_2"/>
    <property type="match status" value="1"/>
</dbReference>
<dbReference type="SUPFAM" id="SSF46955">
    <property type="entry name" value="Putative DNA-binding domain"/>
    <property type="match status" value="1"/>
</dbReference>
<protein>
    <recommendedName>
        <fullName evidence="3">citrate synthase (unknown stereospecificity)</fullName>
        <ecNumber evidence="3">2.3.3.16</ecNumber>
    </recommendedName>
</protein>
<dbReference type="Gene3D" id="1.10.580.10">
    <property type="entry name" value="Citrate Synthase, domain 1"/>
    <property type="match status" value="2"/>
</dbReference>
<name>A0ABX9M377_9LEPT</name>
<dbReference type="InterPro" id="IPR016143">
    <property type="entry name" value="Citrate_synth-like_sm_a-sub"/>
</dbReference>
<evidence type="ECO:0000256" key="4">
    <source>
        <dbReference type="ARBA" id="ARBA00022679"/>
    </source>
</evidence>
<dbReference type="InterPro" id="IPR002020">
    <property type="entry name" value="Citrate_synthase"/>
</dbReference>
<dbReference type="InterPro" id="IPR041657">
    <property type="entry name" value="HTH_17"/>
</dbReference>
<evidence type="ECO:0000313" key="7">
    <source>
        <dbReference type="Proteomes" id="UP000285569"/>
    </source>
</evidence>
<reference evidence="7" key="1">
    <citation type="submission" date="2018-05" db="EMBL/GenBank/DDBJ databases">
        <title>Leptospira yasudae sp. nov. and Leptospira stimsonii sp. nov., two pathogenic species of the genus Leptospira isolated from environmental sources.</title>
        <authorList>
            <person name="Casanovas-Massana A."/>
            <person name="Hamond C."/>
            <person name="Santos L.A."/>
            <person name="Hacker K.P."/>
            <person name="Balassiano I."/>
            <person name="Medeiros M.A."/>
            <person name="Reis M.G."/>
            <person name="Ko A.I."/>
            <person name="Wunder E.A."/>
        </authorList>
    </citation>
    <scope>NUCLEOTIDE SEQUENCE [LARGE SCALE GENOMIC DNA]</scope>
    <source>
        <strain evidence="7">B21</strain>
    </source>
</reference>